<dbReference type="InterPro" id="IPR003644">
    <property type="entry name" value="Calx_beta"/>
</dbReference>
<dbReference type="InterPro" id="IPR026919">
    <property type="entry name" value="ADGRV1"/>
</dbReference>
<dbReference type="PANTHER" id="PTHR46682">
    <property type="entry name" value="ADHESION G-PROTEIN COUPLED RECEPTOR V1"/>
    <property type="match status" value="1"/>
</dbReference>
<evidence type="ECO:0000256" key="1">
    <source>
        <dbReference type="ARBA" id="ARBA00022729"/>
    </source>
</evidence>
<dbReference type="EMBL" id="JAMKFB020000005">
    <property type="protein sequence ID" value="KAL0192892.1"/>
    <property type="molecule type" value="Genomic_DNA"/>
</dbReference>
<dbReference type="AlphaFoldDB" id="A0ABD0R317"/>
<evidence type="ECO:0000313" key="6">
    <source>
        <dbReference type="Proteomes" id="UP001529510"/>
    </source>
</evidence>
<protein>
    <recommendedName>
        <fullName evidence="4">Calx-beta domain-containing protein</fullName>
    </recommendedName>
</protein>
<dbReference type="Gene3D" id="2.60.40.2030">
    <property type="match status" value="1"/>
</dbReference>
<evidence type="ECO:0000256" key="2">
    <source>
        <dbReference type="ARBA" id="ARBA00022737"/>
    </source>
</evidence>
<comment type="caution">
    <text evidence="5">The sequence shown here is derived from an EMBL/GenBank/DDBJ whole genome shotgun (WGS) entry which is preliminary data.</text>
</comment>
<keyword evidence="1" id="KW-0732">Signal</keyword>
<dbReference type="SUPFAM" id="SSF141072">
    <property type="entry name" value="CalX-like"/>
    <property type="match status" value="1"/>
</dbReference>
<organism evidence="5 6">
    <name type="scientific">Cirrhinus mrigala</name>
    <name type="common">Mrigala</name>
    <dbReference type="NCBI Taxonomy" id="683832"/>
    <lineage>
        <taxon>Eukaryota</taxon>
        <taxon>Metazoa</taxon>
        <taxon>Chordata</taxon>
        <taxon>Craniata</taxon>
        <taxon>Vertebrata</taxon>
        <taxon>Euteleostomi</taxon>
        <taxon>Actinopterygii</taxon>
        <taxon>Neopterygii</taxon>
        <taxon>Teleostei</taxon>
        <taxon>Ostariophysi</taxon>
        <taxon>Cypriniformes</taxon>
        <taxon>Cyprinidae</taxon>
        <taxon>Labeoninae</taxon>
        <taxon>Labeonini</taxon>
        <taxon>Cirrhinus</taxon>
    </lineage>
</organism>
<keyword evidence="6" id="KW-1185">Reference proteome</keyword>
<dbReference type="Proteomes" id="UP001529510">
    <property type="component" value="Unassembled WGS sequence"/>
</dbReference>
<sequence>MIHFVDGERHKFIEVQILDDAIPEGDETFQLILANPSAGLQLGENITATVTILANDDGHGIISFNNSEHFLLREPTSMSGLGESVATLYIIRDPPQGVFGTVTVQFTITDINGSLYTDDLTPSSGFVVLEDGIRFK</sequence>
<evidence type="ECO:0000313" key="5">
    <source>
        <dbReference type="EMBL" id="KAL0192892.1"/>
    </source>
</evidence>
<name>A0ABD0R317_CIRMR</name>
<dbReference type="Pfam" id="PF03160">
    <property type="entry name" value="Calx-beta"/>
    <property type="match status" value="1"/>
</dbReference>
<proteinExistence type="predicted"/>
<keyword evidence="3" id="KW-0106">Calcium</keyword>
<feature type="non-terminal residue" evidence="5">
    <location>
        <position position="136"/>
    </location>
</feature>
<feature type="domain" description="Calx-beta" evidence="4">
    <location>
        <begin position="3"/>
        <end position="55"/>
    </location>
</feature>
<accession>A0ABD0R317</accession>
<evidence type="ECO:0000259" key="4">
    <source>
        <dbReference type="Pfam" id="PF03160"/>
    </source>
</evidence>
<reference evidence="5 6" key="1">
    <citation type="submission" date="2024-05" db="EMBL/GenBank/DDBJ databases">
        <title>Genome sequencing and assembly of Indian major carp, Cirrhinus mrigala (Hamilton, 1822).</title>
        <authorList>
            <person name="Mohindra V."/>
            <person name="Chowdhury L.M."/>
            <person name="Lal K."/>
            <person name="Jena J.K."/>
        </authorList>
    </citation>
    <scope>NUCLEOTIDE SEQUENCE [LARGE SCALE GENOMIC DNA]</scope>
    <source>
        <strain evidence="5">CM1030</strain>
        <tissue evidence="5">Blood</tissue>
    </source>
</reference>
<evidence type="ECO:0000256" key="3">
    <source>
        <dbReference type="ARBA" id="ARBA00022837"/>
    </source>
</evidence>
<dbReference type="InterPro" id="IPR038081">
    <property type="entry name" value="CalX-like_sf"/>
</dbReference>
<keyword evidence="2" id="KW-0677">Repeat</keyword>
<dbReference type="PANTHER" id="PTHR46682:SF1">
    <property type="entry name" value="ADHESION G-PROTEIN COUPLED RECEPTOR V1"/>
    <property type="match status" value="1"/>
</dbReference>
<gene>
    <name evidence="5" type="ORF">M9458_011188</name>
</gene>